<dbReference type="CDD" id="cd18888">
    <property type="entry name" value="NUDIX_ADPRase_Nudt5"/>
    <property type="match status" value="1"/>
</dbReference>
<dbReference type="FunFam" id="3.90.79.10:FF:000016">
    <property type="entry name" value="ADP-sugar pyrophosphatase isoform X1"/>
    <property type="match status" value="1"/>
</dbReference>
<sequence length="202" mass="22569">MVDLKKAHVTKFTELTDPKWIRTRLVHYVDPLGTERDWECCSRATRPKDMDCDGVAIIAIIETAEGPSILLQKQFRAPTGKICIELPAGLIDPNETVEVCAERELQEETGYYGKAINTSALIYNDPGFCDTNQRVIQVSIDMKDPRNQNPKPNLEENEFIECFTTPLKSLPATLDKLAAEGYVLDARVAGIAQGISLMSTYF</sequence>
<feature type="domain" description="Nudix hydrolase" evidence="2">
    <location>
        <begin position="50"/>
        <end position="188"/>
    </location>
</feature>
<gene>
    <name evidence="3" type="ORF">DASB73_008020</name>
</gene>
<dbReference type="EMBL" id="BTGC01000003">
    <property type="protein sequence ID" value="GMM49844.1"/>
    <property type="molecule type" value="Genomic_DNA"/>
</dbReference>
<keyword evidence="4" id="KW-1185">Reference proteome</keyword>
<dbReference type="GO" id="GO:0019693">
    <property type="term" value="P:ribose phosphate metabolic process"/>
    <property type="evidence" value="ECO:0007669"/>
    <property type="project" value="TreeGrafter"/>
</dbReference>
<dbReference type="Pfam" id="PF00293">
    <property type="entry name" value="NUDIX"/>
    <property type="match status" value="1"/>
</dbReference>
<protein>
    <submittedName>
        <fullName evidence="3">ADP-ribose diphosphatase</fullName>
    </submittedName>
</protein>
<reference evidence="3 4" key="1">
    <citation type="journal article" date="2023" name="Elife">
        <title>Identification of key yeast species and microbe-microbe interactions impacting larval growth of Drosophila in the wild.</title>
        <authorList>
            <person name="Mure A."/>
            <person name="Sugiura Y."/>
            <person name="Maeda R."/>
            <person name="Honda K."/>
            <person name="Sakurai N."/>
            <person name="Takahashi Y."/>
            <person name="Watada M."/>
            <person name="Katoh T."/>
            <person name="Gotoh A."/>
            <person name="Gotoh Y."/>
            <person name="Taniguchi I."/>
            <person name="Nakamura K."/>
            <person name="Hayashi T."/>
            <person name="Katayama T."/>
            <person name="Uemura T."/>
            <person name="Hattori Y."/>
        </authorList>
    </citation>
    <scope>NUCLEOTIDE SEQUENCE [LARGE SCALE GENOMIC DNA]</scope>
    <source>
        <strain evidence="3 4">SB-73</strain>
    </source>
</reference>
<dbReference type="PROSITE" id="PS51462">
    <property type="entry name" value="NUDIX"/>
    <property type="match status" value="1"/>
</dbReference>
<proteinExistence type="predicted"/>
<dbReference type="AlphaFoldDB" id="A0AAV5REC2"/>
<keyword evidence="1" id="KW-0378">Hydrolase</keyword>
<comment type="caution">
    <text evidence="3">The sequence shown here is derived from an EMBL/GenBank/DDBJ whole genome shotgun (WGS) entry which is preliminary data.</text>
</comment>
<accession>A0AAV5REC2</accession>
<evidence type="ECO:0000313" key="4">
    <source>
        <dbReference type="Proteomes" id="UP001362899"/>
    </source>
</evidence>
<dbReference type="GO" id="GO:0047631">
    <property type="term" value="F:ADP-ribose diphosphatase activity"/>
    <property type="evidence" value="ECO:0007669"/>
    <property type="project" value="TreeGrafter"/>
</dbReference>
<dbReference type="InterPro" id="IPR015797">
    <property type="entry name" value="NUDIX_hydrolase-like_dom_sf"/>
</dbReference>
<dbReference type="PANTHER" id="PTHR11839">
    <property type="entry name" value="UDP/ADP-SUGAR PYROPHOSPHATASE"/>
    <property type="match status" value="1"/>
</dbReference>
<dbReference type="Proteomes" id="UP001362899">
    <property type="component" value="Unassembled WGS sequence"/>
</dbReference>
<dbReference type="GO" id="GO:0005634">
    <property type="term" value="C:nucleus"/>
    <property type="evidence" value="ECO:0007669"/>
    <property type="project" value="TreeGrafter"/>
</dbReference>
<dbReference type="PANTHER" id="PTHR11839:SF1">
    <property type="entry name" value="ADP-SUGAR PYROPHOSPHATASE"/>
    <property type="match status" value="1"/>
</dbReference>
<dbReference type="InterPro" id="IPR020084">
    <property type="entry name" value="NUDIX_hydrolase_CS"/>
</dbReference>
<dbReference type="GO" id="GO:0006753">
    <property type="term" value="P:nucleoside phosphate metabolic process"/>
    <property type="evidence" value="ECO:0007669"/>
    <property type="project" value="TreeGrafter"/>
</dbReference>
<dbReference type="PROSITE" id="PS00893">
    <property type="entry name" value="NUDIX_BOX"/>
    <property type="match status" value="1"/>
</dbReference>
<name>A0AAV5REC2_STABA</name>
<dbReference type="Gene3D" id="3.90.79.10">
    <property type="entry name" value="Nucleoside Triphosphate Pyrophosphohydrolase"/>
    <property type="match status" value="1"/>
</dbReference>
<evidence type="ECO:0000313" key="3">
    <source>
        <dbReference type="EMBL" id="GMM49844.1"/>
    </source>
</evidence>
<dbReference type="GO" id="GO:0005829">
    <property type="term" value="C:cytosol"/>
    <property type="evidence" value="ECO:0007669"/>
    <property type="project" value="TreeGrafter"/>
</dbReference>
<organism evidence="3 4">
    <name type="scientific">Starmerella bacillaris</name>
    <name type="common">Yeast</name>
    <name type="synonym">Candida zemplinina</name>
    <dbReference type="NCBI Taxonomy" id="1247836"/>
    <lineage>
        <taxon>Eukaryota</taxon>
        <taxon>Fungi</taxon>
        <taxon>Dikarya</taxon>
        <taxon>Ascomycota</taxon>
        <taxon>Saccharomycotina</taxon>
        <taxon>Dipodascomycetes</taxon>
        <taxon>Dipodascales</taxon>
        <taxon>Trichomonascaceae</taxon>
        <taxon>Starmerella</taxon>
    </lineage>
</organism>
<evidence type="ECO:0000256" key="1">
    <source>
        <dbReference type="ARBA" id="ARBA00022801"/>
    </source>
</evidence>
<dbReference type="InterPro" id="IPR000086">
    <property type="entry name" value="NUDIX_hydrolase_dom"/>
</dbReference>
<evidence type="ECO:0000259" key="2">
    <source>
        <dbReference type="PROSITE" id="PS51462"/>
    </source>
</evidence>
<dbReference type="SUPFAM" id="SSF55811">
    <property type="entry name" value="Nudix"/>
    <property type="match status" value="1"/>
</dbReference>